<dbReference type="PROSITE" id="PS50931">
    <property type="entry name" value="HTH_LYSR"/>
    <property type="match status" value="1"/>
</dbReference>
<keyword evidence="7" id="KW-1185">Reference proteome</keyword>
<comment type="similarity">
    <text evidence="1">Belongs to the LysR transcriptional regulatory family.</text>
</comment>
<sequence length="294" mass="31712">MGDLELRVVRYFTVVAAHQHFGRAAEELRIAQPSLSRQIRRLEHDLGVRLLDRTPRGTRLTAAGEAFLPRARELLAAAARASADARAAGASRRITVGYISGLIVTPAVRALRRRHPDAEVLARHVDMTVAAAALRDREVDAVVSRLPFATDGLDVTELYAEPRVVVVPRDHRLAGKESVGVDDIADEPLPRVRGADPAWTAFWLLEAHRGGRPAPDGPLIADLEDKFETVAAGEALAIAVGTPGMRLRPDLVAVPLDGVDPVRVVVATRAGERHPLVADFVRCAAATLPDRSEA</sequence>
<dbReference type="Proteomes" id="UP001500457">
    <property type="component" value="Unassembled WGS sequence"/>
</dbReference>
<evidence type="ECO:0000256" key="3">
    <source>
        <dbReference type="ARBA" id="ARBA00023125"/>
    </source>
</evidence>
<evidence type="ECO:0000256" key="1">
    <source>
        <dbReference type="ARBA" id="ARBA00009437"/>
    </source>
</evidence>
<evidence type="ECO:0000313" key="7">
    <source>
        <dbReference type="Proteomes" id="UP001500457"/>
    </source>
</evidence>
<dbReference type="InterPro" id="IPR000847">
    <property type="entry name" value="LysR_HTH_N"/>
</dbReference>
<reference evidence="7" key="1">
    <citation type="journal article" date="2019" name="Int. J. Syst. Evol. Microbiol.">
        <title>The Global Catalogue of Microorganisms (GCM) 10K type strain sequencing project: providing services to taxonomists for standard genome sequencing and annotation.</title>
        <authorList>
            <consortium name="The Broad Institute Genomics Platform"/>
            <consortium name="The Broad Institute Genome Sequencing Center for Infectious Disease"/>
            <person name="Wu L."/>
            <person name="Ma J."/>
        </authorList>
    </citation>
    <scope>NUCLEOTIDE SEQUENCE [LARGE SCALE GENOMIC DNA]</scope>
    <source>
        <strain evidence="7">JCM 17983</strain>
    </source>
</reference>
<dbReference type="InterPro" id="IPR036388">
    <property type="entry name" value="WH-like_DNA-bd_sf"/>
</dbReference>
<gene>
    <name evidence="6" type="ORF">GCM10023203_08810</name>
</gene>
<dbReference type="EMBL" id="BAABHQ010000002">
    <property type="protein sequence ID" value="GAA4863381.1"/>
    <property type="molecule type" value="Genomic_DNA"/>
</dbReference>
<comment type="caution">
    <text evidence="6">The sequence shown here is derived from an EMBL/GenBank/DDBJ whole genome shotgun (WGS) entry which is preliminary data.</text>
</comment>
<dbReference type="SUPFAM" id="SSF46785">
    <property type="entry name" value="Winged helix' DNA-binding domain"/>
    <property type="match status" value="1"/>
</dbReference>
<dbReference type="SUPFAM" id="SSF53850">
    <property type="entry name" value="Periplasmic binding protein-like II"/>
    <property type="match status" value="1"/>
</dbReference>
<organism evidence="6 7">
    <name type="scientific">Actinomycetospora straminea</name>
    <dbReference type="NCBI Taxonomy" id="663607"/>
    <lineage>
        <taxon>Bacteria</taxon>
        <taxon>Bacillati</taxon>
        <taxon>Actinomycetota</taxon>
        <taxon>Actinomycetes</taxon>
        <taxon>Pseudonocardiales</taxon>
        <taxon>Pseudonocardiaceae</taxon>
        <taxon>Actinomycetospora</taxon>
    </lineage>
</organism>
<dbReference type="PRINTS" id="PR00039">
    <property type="entry name" value="HTHLYSR"/>
</dbReference>
<dbReference type="Pfam" id="PF00126">
    <property type="entry name" value="HTH_1"/>
    <property type="match status" value="1"/>
</dbReference>
<dbReference type="RefSeq" id="WP_274229506.1">
    <property type="nucleotide sequence ID" value="NZ_BAABHQ010000002.1"/>
</dbReference>
<evidence type="ECO:0000256" key="4">
    <source>
        <dbReference type="ARBA" id="ARBA00023163"/>
    </source>
</evidence>
<evidence type="ECO:0000256" key="2">
    <source>
        <dbReference type="ARBA" id="ARBA00023015"/>
    </source>
</evidence>
<dbReference type="Gene3D" id="1.10.10.10">
    <property type="entry name" value="Winged helix-like DNA-binding domain superfamily/Winged helix DNA-binding domain"/>
    <property type="match status" value="1"/>
</dbReference>
<keyword evidence="4" id="KW-0804">Transcription</keyword>
<dbReference type="PANTHER" id="PTHR30346">
    <property type="entry name" value="TRANSCRIPTIONAL DUAL REGULATOR HCAR-RELATED"/>
    <property type="match status" value="1"/>
</dbReference>
<dbReference type="Gene3D" id="3.40.190.10">
    <property type="entry name" value="Periplasmic binding protein-like II"/>
    <property type="match status" value="2"/>
</dbReference>
<protein>
    <submittedName>
        <fullName evidence="6">LysR family transcriptional regulator</fullName>
    </submittedName>
</protein>
<name>A0ABP9E003_9PSEU</name>
<accession>A0ABP9E003</accession>
<dbReference type="InterPro" id="IPR036390">
    <property type="entry name" value="WH_DNA-bd_sf"/>
</dbReference>
<proteinExistence type="inferred from homology"/>
<keyword evidence="3" id="KW-0238">DNA-binding</keyword>
<dbReference type="CDD" id="cd08414">
    <property type="entry name" value="PBP2_LTTR_aromatics_like"/>
    <property type="match status" value="1"/>
</dbReference>
<dbReference type="Pfam" id="PF03466">
    <property type="entry name" value="LysR_substrate"/>
    <property type="match status" value="1"/>
</dbReference>
<keyword evidence="2" id="KW-0805">Transcription regulation</keyword>
<dbReference type="InterPro" id="IPR005119">
    <property type="entry name" value="LysR_subst-bd"/>
</dbReference>
<feature type="domain" description="HTH lysR-type" evidence="5">
    <location>
        <begin position="4"/>
        <end position="61"/>
    </location>
</feature>
<dbReference type="PANTHER" id="PTHR30346:SF0">
    <property type="entry name" value="HCA OPERON TRANSCRIPTIONAL ACTIVATOR HCAR"/>
    <property type="match status" value="1"/>
</dbReference>
<evidence type="ECO:0000313" key="6">
    <source>
        <dbReference type="EMBL" id="GAA4863381.1"/>
    </source>
</evidence>
<evidence type="ECO:0000259" key="5">
    <source>
        <dbReference type="PROSITE" id="PS50931"/>
    </source>
</evidence>